<sequence>MTANQKFKLLGFTRYGKLSANVMVLATGKTITMGLKELADSDISEDLSRHELSTIYRKLYSHSNIVTAYELGDRHERSWQAYLLISIALSVIYIFSTICGVKPIHIPILNIVTPPGVFIYPITFLLVDILNEFYGLRLARRTIIISFAANLLFVLGLWGTALMPGVPGWEFGATYNGIVNSIVSVLLASSLAYFISENINSYLLCKIKSLTNSKYLFLRVITSTVIASAFDSIIFCSIAFYGVLGIDIIKEMIIAQFLIKVAYSILGVGPIYLVRKIFRNYINRPTDAPVNKKLAEV</sequence>
<evidence type="ECO:0000313" key="3">
    <source>
        <dbReference type="Proteomes" id="UP000023464"/>
    </source>
</evidence>
<dbReference type="NCBIfam" id="TIGR00697">
    <property type="entry name" value="queuosine precursor transporter"/>
    <property type="match status" value="1"/>
</dbReference>
<feature type="transmembrane region" description="Helical" evidence="1">
    <location>
        <begin position="142"/>
        <end position="161"/>
    </location>
</feature>
<dbReference type="GO" id="GO:0005886">
    <property type="term" value="C:plasma membrane"/>
    <property type="evidence" value="ECO:0007669"/>
    <property type="project" value="UniProtKB-SubCell"/>
</dbReference>
<comment type="similarity">
    <text evidence="1">Belongs to the vitamin uptake transporter (VUT/ECF) (TC 2.A.88) family. Q precursor transporter subfamily.</text>
</comment>
<accession>A0A022PFR7</accession>
<feature type="transmembrane region" description="Helical" evidence="1">
    <location>
        <begin position="104"/>
        <end position="130"/>
    </location>
</feature>
<gene>
    <name evidence="2" type="ORF">BA1DRAFT_03129</name>
</gene>
<dbReference type="Pfam" id="PF02592">
    <property type="entry name" value="Vut_1"/>
    <property type="match status" value="1"/>
</dbReference>
<keyword evidence="1" id="KW-0813">Transport</keyword>
<feature type="transmembrane region" description="Helical" evidence="1">
    <location>
        <begin position="81"/>
        <end position="98"/>
    </location>
</feature>
<comment type="function">
    <text evidence="1">Involved in the import of queuosine (Q) precursors, required for Q precursor salvage.</text>
</comment>
<keyword evidence="1" id="KW-0472">Membrane</keyword>
<keyword evidence="1" id="KW-0997">Cell inner membrane</keyword>
<feature type="transmembrane region" description="Helical" evidence="1">
    <location>
        <begin position="253"/>
        <end position="274"/>
    </location>
</feature>
<dbReference type="HAMAP" id="MF_02088">
    <property type="entry name" value="Q_prec_transport"/>
    <property type="match status" value="1"/>
</dbReference>
<dbReference type="GO" id="GO:0022857">
    <property type="term" value="F:transmembrane transporter activity"/>
    <property type="evidence" value="ECO:0007669"/>
    <property type="project" value="UniProtKB-UniRule"/>
</dbReference>
<dbReference type="Proteomes" id="UP000023464">
    <property type="component" value="Unassembled WGS sequence"/>
</dbReference>
<dbReference type="PANTHER" id="PTHR34300">
    <property type="entry name" value="QUEUOSINE PRECURSOR TRANSPORTER-RELATED"/>
    <property type="match status" value="1"/>
</dbReference>
<comment type="subcellular location">
    <subcellularLocation>
        <location evidence="1">Cell inner membrane</location>
        <topology evidence="1">Multi-pass membrane protein</topology>
    </subcellularLocation>
</comment>
<keyword evidence="1" id="KW-1003">Cell membrane</keyword>
<feature type="transmembrane region" description="Helical" evidence="1">
    <location>
        <begin position="173"/>
        <end position="195"/>
    </location>
</feature>
<feature type="transmembrane region" description="Helical" evidence="1">
    <location>
        <begin position="216"/>
        <end position="241"/>
    </location>
</feature>
<dbReference type="InterPro" id="IPR003744">
    <property type="entry name" value="YhhQ"/>
</dbReference>
<comment type="caution">
    <text evidence="2">The sequence shown here is derived from an EMBL/GenBank/DDBJ whole genome shotgun (WGS) entry which is preliminary data.</text>
</comment>
<keyword evidence="1" id="KW-1133">Transmembrane helix</keyword>
<keyword evidence="3" id="KW-1185">Reference proteome</keyword>
<dbReference type="RefSeq" id="WP_036780706.1">
    <property type="nucleotide sequence ID" value="NZ_CAWLTM010000066.1"/>
</dbReference>
<evidence type="ECO:0000256" key="1">
    <source>
        <dbReference type="HAMAP-Rule" id="MF_02088"/>
    </source>
</evidence>
<reference evidence="2 3" key="1">
    <citation type="submission" date="2014-03" db="EMBL/GenBank/DDBJ databases">
        <title>Draft Genome of Photorhabdus luminescens BA1, an Egyptian Isolate.</title>
        <authorList>
            <person name="Ghazal S."/>
            <person name="Hurst S.G.IV."/>
            <person name="Morris K."/>
            <person name="Thomas K."/>
            <person name="Tisa L.S."/>
        </authorList>
    </citation>
    <scope>NUCLEOTIDE SEQUENCE [LARGE SCALE GENOMIC DNA]</scope>
    <source>
        <strain evidence="2 3">BA1</strain>
    </source>
</reference>
<proteinExistence type="inferred from homology"/>
<organism evidence="2 3">
    <name type="scientific">Photorhabdus aegyptia</name>
    <dbReference type="NCBI Taxonomy" id="2805098"/>
    <lineage>
        <taxon>Bacteria</taxon>
        <taxon>Pseudomonadati</taxon>
        <taxon>Pseudomonadota</taxon>
        <taxon>Gammaproteobacteria</taxon>
        <taxon>Enterobacterales</taxon>
        <taxon>Morganellaceae</taxon>
        <taxon>Photorhabdus</taxon>
    </lineage>
</organism>
<dbReference type="EMBL" id="JFGV01000049">
    <property type="protein sequence ID" value="EYU14384.1"/>
    <property type="molecule type" value="Genomic_DNA"/>
</dbReference>
<keyword evidence="1" id="KW-0812">Transmembrane</keyword>
<name>A0A022PFR7_9GAMM</name>
<dbReference type="PANTHER" id="PTHR34300:SF2">
    <property type="entry name" value="QUEUOSINE PRECURSOR TRANSPORTER-RELATED"/>
    <property type="match status" value="1"/>
</dbReference>
<dbReference type="PATRIC" id="fig|1393736.3.peg.3204"/>
<dbReference type="AlphaFoldDB" id="A0A022PFR7"/>
<protein>
    <recommendedName>
        <fullName evidence="1">Probable queuosine precursor transporter</fullName>
        <shortName evidence="1">Q precursor transporter</shortName>
    </recommendedName>
</protein>
<evidence type="ECO:0000313" key="2">
    <source>
        <dbReference type="EMBL" id="EYU14384.1"/>
    </source>
</evidence>